<dbReference type="EMBL" id="JAVHNR010000001">
    <property type="protein sequence ID" value="KAK6357195.1"/>
    <property type="molecule type" value="Genomic_DNA"/>
</dbReference>
<organism evidence="2 3">
    <name type="scientific">Orbilia javanica</name>
    <dbReference type="NCBI Taxonomy" id="47235"/>
    <lineage>
        <taxon>Eukaryota</taxon>
        <taxon>Fungi</taxon>
        <taxon>Dikarya</taxon>
        <taxon>Ascomycota</taxon>
        <taxon>Pezizomycotina</taxon>
        <taxon>Orbiliomycetes</taxon>
        <taxon>Orbiliales</taxon>
        <taxon>Orbiliaceae</taxon>
        <taxon>Orbilia</taxon>
    </lineage>
</organism>
<keyword evidence="3" id="KW-1185">Reference proteome</keyword>
<gene>
    <name evidence="2" type="ORF">TWF718_001519</name>
</gene>
<proteinExistence type="predicted"/>
<name>A0AAN8RHD0_9PEZI</name>
<dbReference type="AlphaFoldDB" id="A0AAN8RHD0"/>
<feature type="region of interest" description="Disordered" evidence="1">
    <location>
        <begin position="1"/>
        <end position="69"/>
    </location>
</feature>
<evidence type="ECO:0000313" key="3">
    <source>
        <dbReference type="Proteomes" id="UP001313282"/>
    </source>
</evidence>
<sequence>MTENTNQEDTVAGTAENIDPPPYTPLEKAISHSSSSNKKTDDLNSGNKTESNPAKGLKINRNDPPQPGSVYIISESNTSKVITNQGGRIVLTEYDGEPKKSQKWVCHRSGGWLGFTSDAGPETKYLGHDFGGTLVCTATCHLAWEHFNVLKREGDGFEFMVRHWFGSWPLGYIGENLGKRPTPSTWWGFTKVV</sequence>
<accession>A0AAN8RHD0</accession>
<evidence type="ECO:0000313" key="2">
    <source>
        <dbReference type="EMBL" id="KAK6357195.1"/>
    </source>
</evidence>
<reference evidence="2 3" key="1">
    <citation type="submission" date="2019-10" db="EMBL/GenBank/DDBJ databases">
        <authorList>
            <person name="Palmer J.M."/>
        </authorList>
    </citation>
    <scope>NUCLEOTIDE SEQUENCE [LARGE SCALE GENOMIC DNA]</scope>
    <source>
        <strain evidence="2 3">TWF718</strain>
    </source>
</reference>
<dbReference type="Proteomes" id="UP001313282">
    <property type="component" value="Unassembled WGS sequence"/>
</dbReference>
<evidence type="ECO:0000256" key="1">
    <source>
        <dbReference type="SAM" id="MobiDB-lite"/>
    </source>
</evidence>
<dbReference type="PANTHER" id="PTHR39697">
    <property type="entry name" value="RICIN B LECTIN DOMAIN-CONTAINING PROTEIN-RELATED"/>
    <property type="match status" value="1"/>
</dbReference>
<protein>
    <submittedName>
        <fullName evidence="2">Uncharacterized protein</fullName>
    </submittedName>
</protein>
<comment type="caution">
    <text evidence="2">The sequence shown here is derived from an EMBL/GenBank/DDBJ whole genome shotgun (WGS) entry which is preliminary data.</text>
</comment>
<feature type="compositionally biased region" description="Polar residues" evidence="1">
    <location>
        <begin position="31"/>
        <end position="52"/>
    </location>
</feature>
<dbReference type="PANTHER" id="PTHR39697:SF1">
    <property type="entry name" value="RICIN B LECTIN DOMAIN-CONTAINING PROTEIN"/>
    <property type="match status" value="1"/>
</dbReference>